<dbReference type="AlphaFoldDB" id="A0A0A1YHT2"/>
<dbReference type="InterPro" id="IPR003718">
    <property type="entry name" value="OsmC/Ohr_fam"/>
</dbReference>
<proteinExistence type="predicted"/>
<protein>
    <submittedName>
        <fullName evidence="1">Peroxiredoxin</fullName>
    </submittedName>
</protein>
<dbReference type="InterPro" id="IPR015946">
    <property type="entry name" value="KH_dom-like_a/b"/>
</dbReference>
<dbReference type="PANTHER" id="PTHR39624:SF2">
    <property type="entry name" value="OSMC-LIKE PROTEIN"/>
    <property type="match status" value="1"/>
</dbReference>
<dbReference type="Pfam" id="PF02566">
    <property type="entry name" value="OsmC"/>
    <property type="match status" value="1"/>
</dbReference>
<dbReference type="OrthoDB" id="9789573at2"/>
<dbReference type="Gene3D" id="3.30.300.20">
    <property type="match status" value="1"/>
</dbReference>
<evidence type="ECO:0000313" key="1">
    <source>
        <dbReference type="EMBL" id="KFX69420.1"/>
    </source>
</evidence>
<dbReference type="Proteomes" id="UP000030063">
    <property type="component" value="Unassembled WGS sequence"/>
</dbReference>
<dbReference type="PANTHER" id="PTHR39624">
    <property type="entry name" value="PROTEIN INVOLVED IN RIMO-MEDIATED BETA-METHYLTHIOLATION OF RIBOSOMAL PROTEIN S12 YCAO"/>
    <property type="match status" value="1"/>
</dbReference>
<dbReference type="STRING" id="1395571.TMS3_0113420"/>
<dbReference type="SUPFAM" id="SSF82784">
    <property type="entry name" value="OsmC-like"/>
    <property type="match status" value="1"/>
</dbReference>
<organism evidence="1 2">
    <name type="scientific">Pseudomonas taeanensis MS-3</name>
    <dbReference type="NCBI Taxonomy" id="1395571"/>
    <lineage>
        <taxon>Bacteria</taxon>
        <taxon>Pseudomonadati</taxon>
        <taxon>Pseudomonadota</taxon>
        <taxon>Gammaproteobacteria</taxon>
        <taxon>Pseudomonadales</taxon>
        <taxon>Pseudomonadaceae</taxon>
        <taxon>Pseudomonas</taxon>
    </lineage>
</organism>
<reference evidence="1 2" key="1">
    <citation type="journal article" date="2014" name="Genome Announc.">
        <title>Draft Genome Sequence of Petroleum Oil-Degrading Marine Bacterium Pseudomonas taeanensis Strain MS-3, Isolated from a Crude Oil-Contaminated Seashore.</title>
        <authorList>
            <person name="Lee S.Y."/>
            <person name="Kim S.H."/>
            <person name="Lee D.G."/>
            <person name="Shin S."/>
            <person name="Yun S.H."/>
            <person name="Choi C.W."/>
            <person name="Chung Y.H."/>
            <person name="Choi J.S."/>
            <person name="Kahng H.Y."/>
            <person name="Kim S.I."/>
        </authorList>
    </citation>
    <scope>NUCLEOTIDE SEQUENCE [LARGE SCALE GENOMIC DNA]</scope>
    <source>
        <strain evidence="1 2">MS-3</strain>
    </source>
</reference>
<accession>A0A0A1YHT2</accession>
<sequence length="135" mass="14243">MSAASITASLGGPAYQVKLSDGMHQWLADEPQALGGGDTGPSPHQLLLSALGACTSITVAMYAQRKGMPLQAIDVQLSLLQAPSAQHPQTRIGRNIHLSGELSDAQRQRLLEIANACPIHKLLSGEILIDSQLVD</sequence>
<gene>
    <name evidence="1" type="ORF">TMS3_0113420</name>
</gene>
<dbReference type="InterPro" id="IPR036102">
    <property type="entry name" value="OsmC/Ohrsf"/>
</dbReference>
<evidence type="ECO:0000313" key="2">
    <source>
        <dbReference type="Proteomes" id="UP000030063"/>
    </source>
</evidence>
<dbReference type="RefSeq" id="WP_025165726.1">
    <property type="nucleotide sequence ID" value="NZ_AWSQ01000003.1"/>
</dbReference>
<dbReference type="EMBL" id="AWSQ01000003">
    <property type="protein sequence ID" value="KFX69420.1"/>
    <property type="molecule type" value="Genomic_DNA"/>
</dbReference>
<dbReference type="eggNOG" id="COG1765">
    <property type="taxonomic scope" value="Bacteria"/>
</dbReference>
<name>A0A0A1YHT2_9PSED</name>
<keyword evidence="2" id="KW-1185">Reference proteome</keyword>
<comment type="caution">
    <text evidence="1">The sequence shown here is derived from an EMBL/GenBank/DDBJ whole genome shotgun (WGS) entry which is preliminary data.</text>
</comment>